<dbReference type="InterPro" id="IPR050315">
    <property type="entry name" value="FAD-oxidoreductase_2"/>
</dbReference>
<evidence type="ECO:0000313" key="7">
    <source>
        <dbReference type="Proteomes" id="UP000297385"/>
    </source>
</evidence>
<gene>
    <name evidence="6" type="ORF">E2553_42940</name>
</gene>
<dbReference type="Gene3D" id="3.50.50.60">
    <property type="entry name" value="FAD/NAD(P)-binding domain"/>
    <property type="match status" value="1"/>
</dbReference>
<comment type="caution">
    <text evidence="6">The sequence shown here is derived from an EMBL/GenBank/DDBJ whole genome shotgun (WGS) entry which is preliminary data.</text>
</comment>
<evidence type="ECO:0000256" key="2">
    <source>
        <dbReference type="ARBA" id="ARBA00022630"/>
    </source>
</evidence>
<organism evidence="6 7">
    <name type="scientific">Paraburkholderia dipogonis</name>
    <dbReference type="NCBI Taxonomy" id="1211383"/>
    <lineage>
        <taxon>Bacteria</taxon>
        <taxon>Pseudomonadati</taxon>
        <taxon>Pseudomonadota</taxon>
        <taxon>Betaproteobacteria</taxon>
        <taxon>Burkholderiales</taxon>
        <taxon>Burkholderiaceae</taxon>
        <taxon>Paraburkholderia</taxon>
    </lineage>
</organism>
<dbReference type="InterPro" id="IPR003953">
    <property type="entry name" value="FAD-dep_OxRdtase_2_FAD-bd"/>
</dbReference>
<dbReference type="Gene3D" id="3.90.700.10">
    <property type="entry name" value="Succinate dehydrogenase/fumarate reductase flavoprotein, catalytic domain"/>
    <property type="match status" value="1"/>
</dbReference>
<protein>
    <submittedName>
        <fullName evidence="6">FAD-dependent oxidoreductase</fullName>
    </submittedName>
</protein>
<proteinExistence type="predicted"/>
<dbReference type="EMBL" id="SNVI01000008">
    <property type="protein sequence ID" value="TFE36500.1"/>
    <property type="molecule type" value="Genomic_DNA"/>
</dbReference>
<keyword evidence="3" id="KW-0274">FAD</keyword>
<evidence type="ECO:0000259" key="5">
    <source>
        <dbReference type="Pfam" id="PF00890"/>
    </source>
</evidence>
<reference evidence="6 7" key="1">
    <citation type="submission" date="2019-03" db="EMBL/GenBank/DDBJ databases">
        <title>Complete Genome Sequence of Paraburkholderia dipogonis ICMP 19430T, a Nitrogen-fixing Symbiont of the South African Invasive Legume Dipogon lignosus in New Zealand.</title>
        <authorList>
            <person name="De Meyer S.E."/>
        </authorList>
    </citation>
    <scope>NUCLEOTIDE SEQUENCE [LARGE SCALE GENOMIC DNA]</scope>
    <source>
        <strain evidence="6 7">ICMP 19430</strain>
    </source>
</reference>
<sequence>MTRDSEYDVLVIGAGLAGLTAANKVAEGGLSVRVLEKSSDDAYLCNSRYTGGLFHVAMDDMTGDPSWVRSNLMRVTRNTADPALADALTKNARRTLAWLSAQGVRFIKAGPDGLRRNSLAPPGMRRTGLNWHGRSGDVMLRTLGQRLAARGGQLSRGIKAERLSMEDGRCVGVEVLNGAHGVQQLPARAVVIADGGFQGNLELLRRFISKRPEQLLQRNAQSGQGSGLLMAEAVGAKLIGTDRFYGHVHDLKAMTNPGLWPYPVVDSLTTAGMVLDGRAQRFCDEGLGGVYIANAIAGLDDPLTAVVVFDDATWNGPGRDWILPANPNMVNAGGELISANTFQELARKLNLEPAALQASVESFNRICETGQADGQPPRTTTVYKAWPVRTGPFHAVKLCAGVTYTMGGIATDAEGRVLDNSGEPIFGLYAAGACTGGLEGQGGAAGYSGGLSKSSVFGMLTGESIIRTLGSEQTAGARALAGV</sequence>
<evidence type="ECO:0000256" key="1">
    <source>
        <dbReference type="ARBA" id="ARBA00001974"/>
    </source>
</evidence>
<accession>A0A4Y8MGC5</accession>
<comment type="cofactor">
    <cofactor evidence="1">
        <name>FAD</name>
        <dbReference type="ChEBI" id="CHEBI:57692"/>
    </cofactor>
</comment>
<feature type="domain" description="FAD-dependent oxidoreductase 2 FAD-binding" evidence="5">
    <location>
        <begin position="8"/>
        <end position="440"/>
    </location>
</feature>
<keyword evidence="4" id="KW-0560">Oxidoreductase</keyword>
<dbReference type="InterPro" id="IPR036188">
    <property type="entry name" value="FAD/NAD-bd_sf"/>
</dbReference>
<dbReference type="Pfam" id="PF00890">
    <property type="entry name" value="FAD_binding_2"/>
    <property type="match status" value="1"/>
</dbReference>
<dbReference type="Proteomes" id="UP000297385">
    <property type="component" value="Unassembled WGS sequence"/>
</dbReference>
<dbReference type="PANTHER" id="PTHR43400">
    <property type="entry name" value="FUMARATE REDUCTASE"/>
    <property type="match status" value="1"/>
</dbReference>
<dbReference type="InterPro" id="IPR027477">
    <property type="entry name" value="Succ_DH/fumarate_Rdtase_cat_sf"/>
</dbReference>
<evidence type="ECO:0000313" key="6">
    <source>
        <dbReference type="EMBL" id="TFE36500.1"/>
    </source>
</evidence>
<dbReference type="RefSeq" id="WP_134466601.1">
    <property type="nucleotide sequence ID" value="NZ_SNVI01000008.1"/>
</dbReference>
<dbReference type="AlphaFoldDB" id="A0A4Y8MGC5"/>
<evidence type="ECO:0000256" key="4">
    <source>
        <dbReference type="ARBA" id="ARBA00023002"/>
    </source>
</evidence>
<name>A0A4Y8MGC5_9BURK</name>
<dbReference type="SUPFAM" id="SSF56425">
    <property type="entry name" value="Succinate dehydrogenase/fumarate reductase flavoprotein, catalytic domain"/>
    <property type="match status" value="1"/>
</dbReference>
<dbReference type="GO" id="GO:0016491">
    <property type="term" value="F:oxidoreductase activity"/>
    <property type="evidence" value="ECO:0007669"/>
    <property type="project" value="UniProtKB-KW"/>
</dbReference>
<keyword evidence="2" id="KW-0285">Flavoprotein</keyword>
<dbReference type="PANTHER" id="PTHR43400:SF7">
    <property type="entry name" value="FAD-DEPENDENT OXIDOREDUCTASE 2 FAD BINDING DOMAIN-CONTAINING PROTEIN"/>
    <property type="match status" value="1"/>
</dbReference>
<dbReference type="SUPFAM" id="SSF51905">
    <property type="entry name" value="FAD/NAD(P)-binding domain"/>
    <property type="match status" value="1"/>
</dbReference>
<evidence type="ECO:0000256" key="3">
    <source>
        <dbReference type="ARBA" id="ARBA00022827"/>
    </source>
</evidence>